<sequence length="151" mass="16478">MEASKPRKKMAKIVSLQLMLKKWKKLAASPRSSGGRSLGLLERTLPFSEVQSAGSSRDVPKGFLAVCVGEEMARFVIPTDYLSDGAFSDLLRAAAAEFGFQQEGVLRIPCQVSVFEDILNVVGGKKKGAHGYCSSEAKVVQSRHAYKPIFR</sequence>
<dbReference type="PANTHER" id="PTHR31374">
    <property type="entry name" value="AUXIN-INDUCED PROTEIN-LIKE-RELATED"/>
    <property type="match status" value="1"/>
</dbReference>
<keyword evidence="3" id="KW-1185">Reference proteome</keyword>
<evidence type="ECO:0000256" key="1">
    <source>
        <dbReference type="ARBA" id="ARBA00006974"/>
    </source>
</evidence>
<dbReference type="PANTHER" id="PTHR31374:SF385">
    <property type="entry name" value="AUXIN-RESPONSIVE PROTEIN SAUR32-LIKE"/>
    <property type="match status" value="1"/>
</dbReference>
<dbReference type="EMBL" id="LR746277">
    <property type="protein sequence ID" value="CAA7408280.1"/>
    <property type="molecule type" value="Genomic_DNA"/>
</dbReference>
<evidence type="ECO:0000313" key="2">
    <source>
        <dbReference type="EMBL" id="CAA7408280.1"/>
    </source>
</evidence>
<dbReference type="GO" id="GO:0009733">
    <property type="term" value="P:response to auxin"/>
    <property type="evidence" value="ECO:0007669"/>
    <property type="project" value="InterPro"/>
</dbReference>
<name>A0A7I8LEK4_SPIIN</name>
<dbReference type="Proteomes" id="UP000663760">
    <property type="component" value="Chromosome 14"/>
</dbReference>
<gene>
    <name evidence="2" type="ORF">SI8410_14018958</name>
</gene>
<evidence type="ECO:0000313" key="3">
    <source>
        <dbReference type="Proteomes" id="UP000663760"/>
    </source>
</evidence>
<proteinExistence type="inferred from homology"/>
<dbReference type="AlphaFoldDB" id="A0A7I8LEK4"/>
<dbReference type="Pfam" id="PF02519">
    <property type="entry name" value="Auxin_inducible"/>
    <property type="match status" value="1"/>
</dbReference>
<comment type="similarity">
    <text evidence="1">Belongs to the ARG7 family.</text>
</comment>
<reference evidence="2" key="1">
    <citation type="submission" date="2020-02" db="EMBL/GenBank/DDBJ databases">
        <authorList>
            <person name="Scholz U."/>
            <person name="Mascher M."/>
            <person name="Fiebig A."/>
        </authorList>
    </citation>
    <scope>NUCLEOTIDE SEQUENCE</scope>
</reference>
<protein>
    <submittedName>
        <fullName evidence="2">Uncharacterized protein</fullName>
    </submittedName>
</protein>
<dbReference type="InterPro" id="IPR003676">
    <property type="entry name" value="SAUR_fam"/>
</dbReference>
<organism evidence="2 3">
    <name type="scientific">Spirodela intermedia</name>
    <name type="common">Intermediate duckweed</name>
    <dbReference type="NCBI Taxonomy" id="51605"/>
    <lineage>
        <taxon>Eukaryota</taxon>
        <taxon>Viridiplantae</taxon>
        <taxon>Streptophyta</taxon>
        <taxon>Embryophyta</taxon>
        <taxon>Tracheophyta</taxon>
        <taxon>Spermatophyta</taxon>
        <taxon>Magnoliopsida</taxon>
        <taxon>Liliopsida</taxon>
        <taxon>Araceae</taxon>
        <taxon>Lemnoideae</taxon>
        <taxon>Spirodela</taxon>
    </lineage>
</organism>
<dbReference type="OrthoDB" id="670661at2759"/>
<accession>A0A7I8LEK4</accession>